<keyword evidence="3" id="KW-1185">Reference proteome</keyword>
<dbReference type="Pfam" id="PF14080">
    <property type="entry name" value="DUF4261"/>
    <property type="match status" value="1"/>
</dbReference>
<gene>
    <name evidence="2" type="ORF">L5G33_06190</name>
</gene>
<name>A0ABS9IR91_9ACTN</name>
<proteinExistence type="predicted"/>
<organism evidence="2 3">
    <name type="scientific">Gordonia liuliyuniae</name>
    <dbReference type="NCBI Taxonomy" id="2911517"/>
    <lineage>
        <taxon>Bacteria</taxon>
        <taxon>Bacillati</taxon>
        <taxon>Actinomycetota</taxon>
        <taxon>Actinomycetes</taxon>
        <taxon>Mycobacteriales</taxon>
        <taxon>Gordoniaceae</taxon>
        <taxon>Gordonia</taxon>
    </lineage>
</organism>
<dbReference type="EMBL" id="JAKKOR010000005">
    <property type="protein sequence ID" value="MCF8588056.1"/>
    <property type="molecule type" value="Genomic_DNA"/>
</dbReference>
<dbReference type="InterPro" id="IPR025357">
    <property type="entry name" value="DUF4261"/>
</dbReference>
<evidence type="ECO:0000313" key="3">
    <source>
        <dbReference type="Proteomes" id="UP001200110"/>
    </source>
</evidence>
<sequence>MPSLAMLFQSHLDSGLAGDRLRQQMLADFPDLKPASLTVDAAENADEDRPLTLSYGDTMIALMSVPAAVGDDLQEIAEHSRLWPESTPVPASYDAHTIVTVLRPGKSSTSYQDAIADAVLLSKVIASAIAVSDSIVAVYFGSANHVIVPELFRDLTIETLPDPILPAWVALNVAPRTDGVMTGHTRGLDMLRLMDIEIVESPETAEETFARLANISIYQLQSGPVIGDGHSLGTTDDAELFALHAPSALDPDKTVLQLTFAAGDEQPVAATAVEPQSKKRGWFRRK</sequence>
<accession>A0ABS9IR91</accession>
<dbReference type="Proteomes" id="UP001200110">
    <property type="component" value="Unassembled WGS sequence"/>
</dbReference>
<evidence type="ECO:0000259" key="1">
    <source>
        <dbReference type="Pfam" id="PF14080"/>
    </source>
</evidence>
<evidence type="ECO:0000313" key="2">
    <source>
        <dbReference type="EMBL" id="MCF8588056.1"/>
    </source>
</evidence>
<comment type="caution">
    <text evidence="2">The sequence shown here is derived from an EMBL/GenBank/DDBJ whole genome shotgun (WGS) entry which is preliminary data.</text>
</comment>
<feature type="domain" description="DUF4261" evidence="1">
    <location>
        <begin position="185"/>
        <end position="258"/>
    </location>
</feature>
<dbReference type="RefSeq" id="WP_236997288.1">
    <property type="nucleotide sequence ID" value="NZ_JAKKOR010000005.1"/>
</dbReference>
<reference evidence="2 3" key="1">
    <citation type="submission" date="2022-01" db="EMBL/GenBank/DDBJ databases">
        <authorList>
            <person name="Huang Y."/>
        </authorList>
    </citation>
    <scope>NUCLEOTIDE SEQUENCE [LARGE SCALE GENOMIC DNA]</scope>
    <source>
        <strain evidence="2 3">HY366</strain>
    </source>
</reference>
<protein>
    <submittedName>
        <fullName evidence="2">DUF4261 domain-containing protein</fullName>
    </submittedName>
</protein>